<feature type="domain" description="Duffy-antigen binding" evidence="3">
    <location>
        <begin position="637"/>
        <end position="800"/>
    </location>
</feature>
<dbReference type="SUPFAM" id="SSF140924">
    <property type="entry name" value="Duffy binding domain-like"/>
    <property type="match status" value="6"/>
</dbReference>
<evidence type="ECO:0000256" key="1">
    <source>
        <dbReference type="SAM" id="MobiDB-lite"/>
    </source>
</evidence>
<feature type="compositionally biased region" description="Pro residues" evidence="1">
    <location>
        <begin position="1310"/>
        <end position="1319"/>
    </location>
</feature>
<organism evidence="5 6">
    <name type="scientific">Plasmodium gaboni</name>
    <dbReference type="NCBI Taxonomy" id="647221"/>
    <lineage>
        <taxon>Eukaryota</taxon>
        <taxon>Sar</taxon>
        <taxon>Alveolata</taxon>
        <taxon>Apicomplexa</taxon>
        <taxon>Aconoidasida</taxon>
        <taxon>Haemosporida</taxon>
        <taxon>Plasmodiidae</taxon>
        <taxon>Plasmodium</taxon>
        <taxon>Plasmodium (Laverania)</taxon>
    </lineage>
</organism>
<dbReference type="Gene3D" id="1.20.58.830">
    <property type="match status" value="5"/>
</dbReference>
<evidence type="ECO:0000259" key="4">
    <source>
        <dbReference type="Pfam" id="PF15445"/>
    </source>
</evidence>
<feature type="domain" description="Duffy-antigen binding" evidence="3">
    <location>
        <begin position="3"/>
        <end position="145"/>
    </location>
</feature>
<comment type="caution">
    <text evidence="5">The sequence shown here is derived from an EMBL/GenBank/DDBJ whole genome shotgun (WGS) entry which is preliminary data.</text>
</comment>
<feature type="compositionally biased region" description="Basic and acidic residues" evidence="1">
    <location>
        <begin position="591"/>
        <end position="602"/>
    </location>
</feature>
<keyword evidence="6" id="KW-1185">Reference proteome</keyword>
<feature type="region of interest" description="Disordered" evidence="1">
    <location>
        <begin position="589"/>
        <end position="609"/>
    </location>
</feature>
<reference evidence="5" key="1">
    <citation type="submission" date="2016-09" db="EMBL/GenBank/DDBJ databases">
        <authorList>
            <consortium name="Pathogen Informatics"/>
            <person name="Sun Q."/>
            <person name="Inoue M."/>
        </authorList>
    </citation>
    <scope>NUCLEOTIDE SEQUENCE</scope>
</reference>
<dbReference type="InterPro" id="IPR008602">
    <property type="entry name" value="Duffy-antigen-binding"/>
</dbReference>
<feature type="region of interest" description="Disordered" evidence="1">
    <location>
        <begin position="2115"/>
        <end position="2159"/>
    </location>
</feature>
<feature type="compositionally biased region" description="Polar residues" evidence="1">
    <location>
        <begin position="1281"/>
        <end position="1290"/>
    </location>
</feature>
<dbReference type="Pfam" id="PF03011">
    <property type="entry name" value="PFEMP"/>
    <property type="match status" value="1"/>
</dbReference>
<feature type="region of interest" description="Disordered" evidence="1">
    <location>
        <begin position="256"/>
        <end position="275"/>
    </location>
</feature>
<feature type="domain" description="Duffy-antigen binding" evidence="3">
    <location>
        <begin position="996"/>
        <end position="1173"/>
    </location>
</feature>
<gene>
    <name evidence="5" type="ORF">PGABG01_0027900</name>
</gene>
<dbReference type="Proteomes" id="UP000831156">
    <property type="component" value="Unassembled WGS sequence"/>
</dbReference>
<feature type="compositionally biased region" description="Polar residues" evidence="1">
    <location>
        <begin position="1329"/>
        <end position="1341"/>
    </location>
</feature>
<protein>
    <submittedName>
        <fullName evidence="5">Erythrocyte membrane protein 1, PfEMP1, putative</fullName>
    </submittedName>
</protein>
<feature type="domain" description="Duffy-binding-like" evidence="2">
    <location>
        <begin position="807"/>
        <end position="889"/>
    </location>
</feature>
<feature type="domain" description="Duffy-antigen binding" evidence="3">
    <location>
        <begin position="1386"/>
        <end position="1589"/>
    </location>
</feature>
<evidence type="ECO:0000313" key="6">
    <source>
        <dbReference type="Proteomes" id="UP000831156"/>
    </source>
</evidence>
<feature type="domain" description="Duffy-antigen binding" evidence="3">
    <location>
        <begin position="1769"/>
        <end position="1913"/>
    </location>
</feature>
<proteinExistence type="predicted"/>
<dbReference type="Pfam" id="PF05424">
    <property type="entry name" value="Duffy_binding"/>
    <property type="match status" value="6"/>
</dbReference>
<feature type="compositionally biased region" description="Low complexity" evidence="1">
    <location>
        <begin position="2140"/>
        <end position="2159"/>
    </location>
</feature>
<evidence type="ECO:0000313" key="5">
    <source>
        <dbReference type="EMBL" id="SCQ12879.1"/>
    </source>
</evidence>
<feature type="compositionally biased region" description="Pro residues" evidence="1">
    <location>
        <begin position="2127"/>
        <end position="2139"/>
    </location>
</feature>
<feature type="domain" description="Duffy-antigen binding" evidence="3">
    <location>
        <begin position="315"/>
        <end position="449"/>
    </location>
</feature>
<feature type="region of interest" description="Disordered" evidence="1">
    <location>
        <begin position="1682"/>
        <end position="1705"/>
    </location>
</feature>
<feature type="domain" description="Plasmodium falciparum erythrocyte membrane protein 1 acidic terminal segment" evidence="4">
    <location>
        <begin position="2168"/>
        <end position="2552"/>
    </location>
</feature>
<evidence type="ECO:0000259" key="3">
    <source>
        <dbReference type="Pfam" id="PF05424"/>
    </source>
</evidence>
<feature type="compositionally biased region" description="Basic and acidic residues" evidence="1">
    <location>
        <begin position="1292"/>
        <end position="1304"/>
    </location>
</feature>
<feature type="region of interest" description="Disordered" evidence="1">
    <location>
        <begin position="768"/>
        <end position="798"/>
    </location>
</feature>
<feature type="region of interest" description="Disordered" evidence="1">
    <location>
        <begin position="1281"/>
        <end position="1341"/>
    </location>
</feature>
<dbReference type="Gene3D" id="1.10.1900.40">
    <property type="entry name" value="Acidic terminal segments, variant surface antigen of PfEMP1"/>
    <property type="match status" value="2"/>
</dbReference>
<name>A0ABY0KWH1_9APIC</name>
<dbReference type="InterPro" id="IPR042202">
    <property type="entry name" value="Duffy-ag-bd_sf"/>
</dbReference>
<dbReference type="InterPro" id="IPR029211">
    <property type="entry name" value="PfEMP1_ATS"/>
</dbReference>
<dbReference type="Pfam" id="PF15445">
    <property type="entry name" value="ATS"/>
    <property type="match status" value="1"/>
</dbReference>
<dbReference type="Gene3D" id="1.20.1310.20">
    <property type="entry name" value="Duffy-antigen binding domain"/>
    <property type="match status" value="6"/>
</dbReference>
<accession>A0ABY0KWH1</accession>
<dbReference type="EMBL" id="FMKD01000074">
    <property type="protein sequence ID" value="SCQ12879.1"/>
    <property type="molecule type" value="Genomic_DNA"/>
</dbReference>
<dbReference type="InterPro" id="IPR044932">
    <property type="entry name" value="PfEMP1_ATS_sf"/>
</dbReference>
<dbReference type="InterPro" id="IPR004258">
    <property type="entry name" value="DBL"/>
</dbReference>
<evidence type="ECO:0000259" key="2">
    <source>
        <dbReference type="Pfam" id="PF03011"/>
    </source>
</evidence>
<sequence length="2559" mass="293445">MLIKTIKSETEKLYEYYKTGTPVTKNSDKPSNDPNNLPFGFCKAVERSFADIGNIVKGTDLEHSAGDTTNVKGKLETLFSDKNKITDNRKNWWEKNKRDLWKGVTCGIKDGGGATGTQCTQNIDFDRRDQFLRWMTEWGEYICIEHKKELEKLTTACDKCKNKCDNSGCNSDKCKEACGKYKEWIKKRKDQWKKLSEKYDEKQKQYKDDDENETYGLTPSMYLILNNGDVCSGSVFSKIFNDKAHGDQEQLCSCQDSTQTDTDTSSDTDNEAPNDMKNIICTKDTQFTLLCKPKNFDNSSWTSAKIKDKGNKNYGVYAPPRRQKLCLENIWHYSKDVTTLENQLLQVAKSEGNWLKQYYSNNKFSKNGVPPNGLCKALERTYADYRDLILGKDMWNGLQEKELEKKLKTIFNNGQSNRESDSTPQFLRWYEEWYEEFCKKRKELLNSIQTSCSGKKPKDNCDNDDKDCENACSKYSTWLLPKKFEWKNQKQNYETKNINHHKEGYEFYNVTKDKNKLPEYLKDKCKHLCANVKKIKLIKCRKKQLIDKVNEKKKEQKKNPSTPASPIEDICKNGNNVCEKVNVNDPIKVPIDPDYKDSKNNRENNGINCGGIPSNKTNIKWVNKVHYNWLSNLDPNIYVSPRRRTLCSHGLDKLNSVSELKTQLLKVAANDAYNVGIKYNDYKNHYGVKPCKALQYSFNDYKHIIVGTDNLEPPENNTEKNMKKIFAAEYTEKPTAGQPGSTERKNWWNENKRCVWEIMKCGYKKGKDEANRNKSNAQSVPELNIPEGGATNNDCKIPTDTENSDQFLSWLTEWYDDYCNIRKNLKSEVETNCKRNGQNFDCKTCPTSCDKYHEYMKKKKQEWDAQSQYYSSQKSGNTTGYNESDAKEYIKKNITFTCGDPSSGTPPKSGTNDVETNINALTTSSSPYYDADSHCGCTKFIKDKEYGDLVGKDNCKGLMTDVNGGNGIKWRNNEDSAYTYLTTHTAFNHDPVPKEVYFPPRKKNLCFQGFDNTNKDVNNETTLQKHLMKVSVTEGYNLGQYYNEKNKNKDNEQEAKKYSYDVLPCSALKYSFLDLRSIILGFDMTEPAGFQTEKNLNKIFNNSGSGDPGSPKRQTFWETNKDCVWNAMKCGYKHGNDKDVENCDKIPEDKDYPIGKNREEGKNLQFLRWFSEWGEDFCIKQGKELETLDKACKDCTVNSGKTCGTNCSQCTEACKKYREFISQWKPQYEKQSTKFKTDKSSFTQDTDANDSNTAREYLKKKLEKVCNSGNSGTCNCMDQTSSQNSGNNMPKSLDEQPDSVKNKCDCTTTPPAPQPPSVPTPGTHPSTTNKASACGTKSSEPIKRSQYQMECNDLKTANNNNSTCQSKGYLTGEDIKLKLSKNNKDYVPPRTKKLCMKHLIDLSNNSNNTVSNNVKEKQFSEALQKDAYNEAKLLREYYQANKKILGNDGSALTDEKINNYTLEAMKRSYADYADLIKGTTQYDYNNKKNKLDDFIKKQLNYDNTNGKKQEELWSKYKADVWNAILCAYKEFSNSEQLDQNMCVLPETDETVQFLRWFTEWGEHFCFHKEKEYNKLKNNCSFTNCQSASSRQKSECLNACRTYNNFINRWDQEYTNQKYAYEDQNIKIEEIKGKNIPQYLSSKCGDKCKCFKDKDATTVDELFQNPPEAYEKQCKWASTPTKVDPFGRSRNNNDTIQPIGGSKSLPKQDDEFKELETCPFDNSGSGGSTTINNEKCKNLRENSQCMKKYINHLNEWTILEVNQSGTKNKGVIVPPRRRNICFRHVHSNYRRSSGTKKLLKDLIITAFTHGKLLGQMHSANQNLGMKNMQYSYADIADIVKGTDMLENHISKKLNKLFGINNGNPTREQWWTNNKTKVWYAMLCGYQKGNNNNGHVDSTWCDVPTEEDETPQFLRWLEEWATIFCDEKKKEAERVVDECLQKNEIQGATKISNITDSTCKNILEKYRDWYLQRHNQWEGLQNQYTQYKSHHPNSSVKSSGGTNLEDDAETYVQSKCKDCDCTYTDLDKIFQQKHNDIKLFGELIKTAATDGSFEILQLNPIYNLIQRIKTIGRIAIGNVITDPETLAQKVLGKVVDGAFTVAAQAKNIVEKVQQQIREEKEKNSQSKPVPSPPAEPPPAAPSTPGSRSSSSSSSTGVTPTSDILSSTISPVGITVALGSIALLYYLKKKPKIPVDILRVIDIPQNDYNIPTEKSSNKYVPYRSAQYKGKTYIYVEGEETDDYIGNISSSDITSSSESEVEELDINDIYPYKSPKYKTLIDVVLKPSKSTHDAENINIDNNMEDSSDTPTNKLTDNEWNELKQDFIFNMLQTDNMDISRDNLSGTPTTNTQPNIVDNSMEEKPFITQIQDRKLYSDSDVLSYNIDWNVPENITTNTAIYNSLYSGTDLINDSLNNDQHVDIYDELLKRKENELFGTKHQKNTTTNRVAKQIGGDPILNQLDLFHTWLDRHRNMCNQCNNKEEILSKLNEKWNRQHDNISIDEVSPFNNRDKLLNTNLYVEISSDINDTSKIDMNSNNPIHSDTNRYTYFDDMELFENGSDVK</sequence>